<dbReference type="EMBL" id="JH000285">
    <property type="protein sequence ID" value="EGV99165.1"/>
    <property type="molecule type" value="Genomic_DNA"/>
</dbReference>
<name>G3HCU1_CRIGR</name>
<dbReference type="Proteomes" id="UP000001075">
    <property type="component" value="Unassembled WGS sequence"/>
</dbReference>
<dbReference type="InParanoid" id="G3HCU1"/>
<proteinExistence type="predicted"/>
<reference evidence="2" key="1">
    <citation type="journal article" date="2011" name="Nat. Biotechnol.">
        <title>The genomic sequence of the Chinese hamster ovary (CHO)-K1 cell line.</title>
        <authorList>
            <person name="Xu X."/>
            <person name="Nagarajan H."/>
            <person name="Lewis N.E."/>
            <person name="Pan S."/>
            <person name="Cai Z."/>
            <person name="Liu X."/>
            <person name="Chen W."/>
            <person name="Xie M."/>
            <person name="Wang W."/>
            <person name="Hammond S."/>
            <person name="Andersen M.R."/>
            <person name="Neff N."/>
            <person name="Passarelli B."/>
            <person name="Koh W."/>
            <person name="Fan H.C."/>
            <person name="Wang J."/>
            <person name="Gui Y."/>
            <person name="Lee K.H."/>
            <person name="Betenbaugh M.J."/>
            <person name="Quake S.R."/>
            <person name="Famili I."/>
            <person name="Palsson B.O."/>
            <person name="Wang J."/>
        </authorList>
    </citation>
    <scope>NUCLEOTIDE SEQUENCE [LARGE SCALE GENOMIC DNA]</scope>
    <source>
        <strain evidence="2">CHO K1 cell line</strain>
    </source>
</reference>
<evidence type="ECO:0000313" key="2">
    <source>
        <dbReference type="Proteomes" id="UP000001075"/>
    </source>
</evidence>
<dbReference type="AlphaFoldDB" id="G3HCU1"/>
<accession>G3HCU1</accession>
<organism evidence="1 2">
    <name type="scientific">Cricetulus griseus</name>
    <name type="common">Chinese hamster</name>
    <name type="synonym">Cricetulus barabensis griseus</name>
    <dbReference type="NCBI Taxonomy" id="10029"/>
    <lineage>
        <taxon>Eukaryota</taxon>
        <taxon>Metazoa</taxon>
        <taxon>Chordata</taxon>
        <taxon>Craniata</taxon>
        <taxon>Vertebrata</taxon>
        <taxon>Euteleostomi</taxon>
        <taxon>Mammalia</taxon>
        <taxon>Eutheria</taxon>
        <taxon>Euarchontoglires</taxon>
        <taxon>Glires</taxon>
        <taxon>Rodentia</taxon>
        <taxon>Myomorpha</taxon>
        <taxon>Muroidea</taxon>
        <taxon>Cricetidae</taxon>
        <taxon>Cricetinae</taxon>
        <taxon>Cricetulus</taxon>
    </lineage>
</organism>
<gene>
    <name evidence="1" type="ORF">I79_008308</name>
</gene>
<sequence>MSLESCAAATVHQLDHTLKAPSRVPAATRGLATSAHMARCRKARGSLLQAARTP</sequence>
<evidence type="ECO:0000313" key="1">
    <source>
        <dbReference type="EMBL" id="EGV99165.1"/>
    </source>
</evidence>
<protein>
    <submittedName>
        <fullName evidence="1">Uncharacterized protein</fullName>
    </submittedName>
</protein>